<evidence type="ECO:0000256" key="2">
    <source>
        <dbReference type="SAM" id="MobiDB-lite"/>
    </source>
</evidence>
<dbReference type="EMBL" id="PGCK01000008">
    <property type="protein sequence ID" value="MCD1295454.1"/>
    <property type="molecule type" value="Genomic_DNA"/>
</dbReference>
<keyword evidence="1" id="KW-0175">Coiled coil</keyword>
<feature type="region of interest" description="Disordered" evidence="2">
    <location>
        <begin position="188"/>
        <end position="231"/>
    </location>
</feature>
<evidence type="ECO:0000313" key="4">
    <source>
        <dbReference type="Proteomes" id="UP001320159"/>
    </source>
</evidence>
<feature type="coiled-coil region" evidence="1">
    <location>
        <begin position="92"/>
        <end position="154"/>
    </location>
</feature>
<gene>
    <name evidence="3" type="ORF">CUJ83_10630</name>
</gene>
<keyword evidence="4" id="KW-1185">Reference proteome</keyword>
<proteinExistence type="predicted"/>
<evidence type="ECO:0000313" key="3">
    <source>
        <dbReference type="EMBL" id="MCD1295454.1"/>
    </source>
</evidence>
<organism evidence="3 4">
    <name type="scientific">Methanooceanicella nereidis</name>
    <dbReference type="NCBI Taxonomy" id="2052831"/>
    <lineage>
        <taxon>Archaea</taxon>
        <taxon>Methanobacteriati</taxon>
        <taxon>Methanobacteriota</taxon>
        <taxon>Stenosarchaea group</taxon>
        <taxon>Methanomicrobia</taxon>
        <taxon>Methanocellales</taxon>
        <taxon>Methanocellaceae</taxon>
        <taxon>Methanooceanicella</taxon>
    </lineage>
</organism>
<comment type="caution">
    <text evidence="3">The sequence shown here is derived from an EMBL/GenBank/DDBJ whole genome shotgun (WGS) entry which is preliminary data.</text>
</comment>
<evidence type="ECO:0000256" key="1">
    <source>
        <dbReference type="SAM" id="Coils"/>
    </source>
</evidence>
<sequence>MTGADKSNKGKSLFDLSDIMSILEDESTDQVLKVVDSFREVMTSESDNNTGTSVLAEPAETSTALVPFGQNKPVPVEKTQDNAFVSKLLYDIDQKNAEIDQKNAEILRLNNEIMNLKFESKDKELKIKELSSKVEELTKVIEETKSTVKSIECAPVKPIVQKAHEPVYNIKEDTPEDEDVATIFKRLQRGHKGVEEPVNEVYGDDGADSHDPYSDNPQPPRKKRTAKLYDL</sequence>
<protein>
    <submittedName>
        <fullName evidence="3">Uncharacterized protein</fullName>
    </submittedName>
</protein>
<name>A0AAP2W7Q4_9EURY</name>
<dbReference type="Gene3D" id="1.10.287.1490">
    <property type="match status" value="1"/>
</dbReference>
<dbReference type="AlphaFoldDB" id="A0AAP2W7Q4"/>
<reference evidence="3 4" key="1">
    <citation type="submission" date="2017-11" db="EMBL/GenBank/DDBJ databases">
        <title>Isolation and Characterization of Family Methanocellaceae Species from Potential Methane Hydrate Area Offshore Southwestern Taiwan.</title>
        <authorList>
            <person name="Zhang W.-L."/>
            <person name="Chen W.-C."/>
            <person name="Lai M.-C."/>
            <person name="Chen S.-C."/>
        </authorList>
    </citation>
    <scope>NUCLEOTIDE SEQUENCE [LARGE SCALE GENOMIC DNA]</scope>
    <source>
        <strain evidence="3 4">CWC-04</strain>
    </source>
</reference>
<dbReference type="Proteomes" id="UP001320159">
    <property type="component" value="Unassembled WGS sequence"/>
</dbReference>
<accession>A0AAP2W7Q4</accession>
<feature type="compositionally biased region" description="Basic residues" evidence="2">
    <location>
        <begin position="220"/>
        <end position="231"/>
    </location>
</feature>
<dbReference type="RefSeq" id="WP_230742305.1">
    <property type="nucleotide sequence ID" value="NZ_PGCK01000008.1"/>
</dbReference>